<gene>
    <name evidence="12" type="ORF">GCM10025772_03620</name>
</gene>
<keyword evidence="6 10" id="KW-0812">Transmembrane</keyword>
<dbReference type="SUPFAM" id="SSF48452">
    <property type="entry name" value="TPR-like"/>
    <property type="match status" value="1"/>
</dbReference>
<comment type="caution">
    <text evidence="12">The sequence shown here is derived from an EMBL/GenBank/DDBJ whole genome shotgun (WGS) entry which is preliminary data.</text>
</comment>
<evidence type="ECO:0000256" key="8">
    <source>
        <dbReference type="ARBA" id="ARBA00023136"/>
    </source>
</evidence>
<sequence>MVRLLFYAVLILAGLFLGPTLIEHKGYVLISVADWTVETSLVAAVVIAVVGFGLLQLVEWVVVKSVNVTGFTLAYPTRRRRKKARQQTLNGALALAEQDWQRAETLMARGVQSGPLPAVNLLAAARAAHHRGDDAACQSYLDKAEAIKGADTAVALTRIRYCIEDDRLAEARQRWDALSERQRQKPQALRQALNLYRKQGDWDALARLIPQLARHKVLPEAQLAQLPAEVEVACLAQQTALPALEQRWKGLSRALRRDIRVQLAYLRGLARFEAVEVARKLLLEKLDRSQPQPELLALLPEIAGDAAESVTHVLQRRYPDHRTPALLDCYAALAEQQQQWREALSHRQAALEGEPTPARWRALGAVQERLGLRDAALNSYRQLVESMVPERV</sequence>
<dbReference type="Proteomes" id="UP001501600">
    <property type="component" value="Unassembled WGS sequence"/>
</dbReference>
<evidence type="ECO:0000256" key="9">
    <source>
        <dbReference type="ARBA" id="ARBA00023244"/>
    </source>
</evidence>
<evidence type="ECO:0000256" key="10">
    <source>
        <dbReference type="SAM" id="Phobius"/>
    </source>
</evidence>
<evidence type="ECO:0000256" key="4">
    <source>
        <dbReference type="ARBA" id="ARBA00022475"/>
    </source>
</evidence>
<evidence type="ECO:0000256" key="7">
    <source>
        <dbReference type="ARBA" id="ARBA00022989"/>
    </source>
</evidence>
<comment type="subcellular location">
    <subcellularLocation>
        <location evidence="2">Cell inner membrane</location>
        <topology evidence="2">Multi-pass membrane protein</topology>
    </subcellularLocation>
</comment>
<keyword evidence="7 10" id="KW-1133">Transmembrane helix</keyword>
<comment type="function">
    <text evidence="1">Involved in a late step of protoheme IX synthesis.</text>
</comment>
<accession>A0ABP9RU25</accession>
<proteinExistence type="predicted"/>
<feature type="domain" description="HemY N-terminal" evidence="11">
    <location>
        <begin position="26"/>
        <end position="132"/>
    </location>
</feature>
<keyword evidence="8 10" id="KW-0472">Membrane</keyword>
<comment type="pathway">
    <text evidence="3">Porphyrin-containing compound metabolism; protoheme biosynthesis.</text>
</comment>
<dbReference type="EMBL" id="BAABLF010000004">
    <property type="protein sequence ID" value="GAA5186977.1"/>
    <property type="molecule type" value="Genomic_DNA"/>
</dbReference>
<name>A0ABP9RU25_9GAMM</name>
<evidence type="ECO:0000256" key="2">
    <source>
        <dbReference type="ARBA" id="ARBA00004429"/>
    </source>
</evidence>
<keyword evidence="9" id="KW-0627">Porphyrin biosynthesis</keyword>
<keyword evidence="13" id="KW-1185">Reference proteome</keyword>
<evidence type="ECO:0000313" key="12">
    <source>
        <dbReference type="EMBL" id="GAA5186977.1"/>
    </source>
</evidence>
<dbReference type="InterPro" id="IPR005254">
    <property type="entry name" value="Heme_biosyn_assoc_TPR_pro"/>
</dbReference>
<keyword evidence="4" id="KW-1003">Cell membrane</keyword>
<evidence type="ECO:0000259" key="11">
    <source>
        <dbReference type="Pfam" id="PF07219"/>
    </source>
</evidence>
<evidence type="ECO:0000256" key="3">
    <source>
        <dbReference type="ARBA" id="ARBA00004744"/>
    </source>
</evidence>
<dbReference type="InterPro" id="IPR011990">
    <property type="entry name" value="TPR-like_helical_dom_sf"/>
</dbReference>
<organism evidence="12 13">
    <name type="scientific">Ferrimonas gelatinilytica</name>
    <dbReference type="NCBI Taxonomy" id="1255257"/>
    <lineage>
        <taxon>Bacteria</taxon>
        <taxon>Pseudomonadati</taxon>
        <taxon>Pseudomonadota</taxon>
        <taxon>Gammaproteobacteria</taxon>
        <taxon>Alteromonadales</taxon>
        <taxon>Ferrimonadaceae</taxon>
        <taxon>Ferrimonas</taxon>
    </lineage>
</organism>
<dbReference type="Pfam" id="PF07219">
    <property type="entry name" value="HemY_N"/>
    <property type="match status" value="1"/>
</dbReference>
<protein>
    <submittedName>
        <fullName evidence="12">Heme biosynthesis HemY N-terminal domain-containing protein</fullName>
    </submittedName>
</protein>
<dbReference type="Gene3D" id="1.25.40.10">
    <property type="entry name" value="Tetratricopeptide repeat domain"/>
    <property type="match status" value="2"/>
</dbReference>
<evidence type="ECO:0000256" key="5">
    <source>
        <dbReference type="ARBA" id="ARBA00022519"/>
    </source>
</evidence>
<feature type="transmembrane region" description="Helical" evidence="10">
    <location>
        <begin position="46"/>
        <end position="75"/>
    </location>
</feature>
<evidence type="ECO:0000313" key="13">
    <source>
        <dbReference type="Proteomes" id="UP001501600"/>
    </source>
</evidence>
<dbReference type="NCBIfam" id="TIGR00540">
    <property type="entry name" value="TPR_hemY_coli"/>
    <property type="match status" value="1"/>
</dbReference>
<evidence type="ECO:0000256" key="1">
    <source>
        <dbReference type="ARBA" id="ARBA00002962"/>
    </source>
</evidence>
<evidence type="ECO:0000256" key="6">
    <source>
        <dbReference type="ARBA" id="ARBA00022692"/>
    </source>
</evidence>
<dbReference type="InterPro" id="IPR010817">
    <property type="entry name" value="HemY_N"/>
</dbReference>
<keyword evidence="5" id="KW-0997">Cell inner membrane</keyword>
<reference evidence="13" key="1">
    <citation type="journal article" date="2019" name="Int. J. Syst. Evol. Microbiol.">
        <title>The Global Catalogue of Microorganisms (GCM) 10K type strain sequencing project: providing services to taxonomists for standard genome sequencing and annotation.</title>
        <authorList>
            <consortium name="The Broad Institute Genomics Platform"/>
            <consortium name="The Broad Institute Genome Sequencing Center for Infectious Disease"/>
            <person name="Wu L."/>
            <person name="Ma J."/>
        </authorList>
    </citation>
    <scope>NUCLEOTIDE SEQUENCE [LARGE SCALE GENOMIC DNA]</scope>
    <source>
        <strain evidence="13">JCM 18720</strain>
    </source>
</reference>
<dbReference type="RefSeq" id="WP_345315327.1">
    <property type="nucleotide sequence ID" value="NZ_BAABLF010000004.1"/>
</dbReference>